<evidence type="ECO:0000313" key="4">
    <source>
        <dbReference type="EMBL" id="BCT92073.1"/>
    </source>
</evidence>
<keyword evidence="2" id="KW-1133">Transmembrane helix</keyword>
<keyword evidence="4" id="KW-0808">Transferase</keyword>
<keyword evidence="5" id="KW-1185">Reference proteome</keyword>
<feature type="region of interest" description="Disordered" evidence="1">
    <location>
        <begin position="292"/>
        <end position="317"/>
    </location>
</feature>
<name>A0ABM7Q476_9GAMM</name>
<dbReference type="InterPro" id="IPR036890">
    <property type="entry name" value="HATPase_C_sf"/>
</dbReference>
<dbReference type="PANTHER" id="PTHR34220">
    <property type="entry name" value="SENSOR HISTIDINE KINASE YPDA"/>
    <property type="match status" value="1"/>
</dbReference>
<keyword evidence="2" id="KW-0472">Membrane</keyword>
<feature type="domain" description="Signal transduction histidine kinase internal region" evidence="3">
    <location>
        <begin position="156"/>
        <end position="234"/>
    </location>
</feature>
<sequence>MEAAPGEPWLPDLCRLGRLATVLAVAELVVAVIALSPSAEAEWTLARFASASGFALWLALTVSVVLCVSRRKLSTLRRWVGGPGAVVLAALIAASGAALVHAVDHGLGSDLVPTSVTLHRFVLGSAAITSLIVGVVLRYLYAVDGWQAQVRASARAEADALQARIKPHFLFNSMNTIVGLVRRDPDVAERAVLDLSDLFRAALGAGKGESSLAEEVELAERYLSIEQLRLGDRLQVRWRKAEPLPWQLPLPRLVLQPLVENAVLHGISRLPAGGTIDIEVTCDHEHLQVSIHNPAPAPRERDMSGGGPLEPRAGSGHAQTNIAHRLAYTFGPKARVHGRWHEGYYLAELRVPLPAGGRS</sequence>
<keyword evidence="2" id="KW-0812">Transmembrane</keyword>
<feature type="transmembrane region" description="Helical" evidence="2">
    <location>
        <begin position="80"/>
        <end position="101"/>
    </location>
</feature>
<dbReference type="Pfam" id="PF06580">
    <property type="entry name" value="His_kinase"/>
    <property type="match status" value="1"/>
</dbReference>
<evidence type="ECO:0000256" key="1">
    <source>
        <dbReference type="SAM" id="MobiDB-lite"/>
    </source>
</evidence>
<protein>
    <submittedName>
        <fullName evidence="4">Histidine kinase</fullName>
    </submittedName>
</protein>
<dbReference type="InterPro" id="IPR010559">
    <property type="entry name" value="Sig_transdc_His_kin_internal"/>
</dbReference>
<gene>
    <name evidence="4" type="primary">algZ</name>
    <name evidence="4" type="ORF">LYSCAS_10970</name>
</gene>
<feature type="transmembrane region" description="Helical" evidence="2">
    <location>
        <begin position="48"/>
        <end position="68"/>
    </location>
</feature>
<evidence type="ECO:0000259" key="3">
    <source>
        <dbReference type="Pfam" id="PF06580"/>
    </source>
</evidence>
<accession>A0ABM7Q476</accession>
<dbReference type="InterPro" id="IPR050640">
    <property type="entry name" value="Bact_2-comp_sensor_kinase"/>
</dbReference>
<evidence type="ECO:0000313" key="5">
    <source>
        <dbReference type="Proteomes" id="UP000681317"/>
    </source>
</evidence>
<dbReference type="RefSeq" id="WP_213436514.1">
    <property type="nucleotide sequence ID" value="NZ_AP024545.1"/>
</dbReference>
<dbReference type="EMBL" id="AP024545">
    <property type="protein sequence ID" value="BCT92073.1"/>
    <property type="molecule type" value="Genomic_DNA"/>
</dbReference>
<dbReference type="Gene3D" id="3.30.565.10">
    <property type="entry name" value="Histidine kinase-like ATPase, C-terminal domain"/>
    <property type="match status" value="1"/>
</dbReference>
<dbReference type="PANTHER" id="PTHR34220:SF7">
    <property type="entry name" value="SENSOR HISTIDINE KINASE YPDA"/>
    <property type="match status" value="1"/>
</dbReference>
<feature type="transmembrane region" description="Helical" evidence="2">
    <location>
        <begin position="16"/>
        <end position="36"/>
    </location>
</feature>
<proteinExistence type="predicted"/>
<feature type="transmembrane region" description="Helical" evidence="2">
    <location>
        <begin position="121"/>
        <end position="141"/>
    </location>
</feature>
<dbReference type="Proteomes" id="UP000681317">
    <property type="component" value="Chromosome"/>
</dbReference>
<keyword evidence="4" id="KW-0418">Kinase</keyword>
<evidence type="ECO:0000256" key="2">
    <source>
        <dbReference type="SAM" id="Phobius"/>
    </source>
</evidence>
<dbReference type="SUPFAM" id="SSF55874">
    <property type="entry name" value="ATPase domain of HSP90 chaperone/DNA topoisomerase II/histidine kinase"/>
    <property type="match status" value="1"/>
</dbReference>
<organism evidence="4 5">
    <name type="scientific">Noviluteimonas caseinilytica</name>
    <dbReference type="NCBI Taxonomy" id="2675101"/>
    <lineage>
        <taxon>Bacteria</taxon>
        <taxon>Pseudomonadati</taxon>
        <taxon>Pseudomonadota</taxon>
        <taxon>Gammaproteobacteria</taxon>
        <taxon>Lysobacterales</taxon>
        <taxon>Lysobacteraceae</taxon>
        <taxon>Noviluteimonas</taxon>
    </lineage>
</organism>
<reference evidence="4 5" key="1">
    <citation type="submission" date="2021-03" db="EMBL/GenBank/DDBJ databases">
        <title>Complete Genome Sequences of Two Lysobacter Strains Isolated from Sea Water (Lysobacter caseinilyticus) and Soil (Lysobacter helvus) in South Korea.</title>
        <authorList>
            <person name="Watanabe Y."/>
            <person name="Arakawa K."/>
        </authorList>
    </citation>
    <scope>NUCLEOTIDE SEQUENCE [LARGE SCALE GENOMIC DNA]</scope>
    <source>
        <strain evidence="4 5">KVB24</strain>
    </source>
</reference>
<dbReference type="GO" id="GO:0016301">
    <property type="term" value="F:kinase activity"/>
    <property type="evidence" value="ECO:0007669"/>
    <property type="project" value="UniProtKB-KW"/>
</dbReference>